<dbReference type="STRING" id="1807.MOBUDSM44075_04362"/>
<gene>
    <name evidence="10" type="ORF">WN67_21990</name>
</gene>
<reference evidence="10 11" key="1">
    <citation type="journal article" date="2015" name="Genome Announc.">
        <title>Draft Genome Sequence of Mycobacterium obuense Strain UC1, Isolated from Patient Sputum.</title>
        <authorList>
            <person name="Greninger A.L."/>
            <person name="Cunningham G."/>
            <person name="Hsu E.D."/>
            <person name="Yu J.M."/>
            <person name="Chiu C.Y."/>
            <person name="Miller S."/>
        </authorList>
    </citation>
    <scope>NUCLEOTIDE SEQUENCE [LARGE SCALE GENOMIC DNA]</scope>
    <source>
        <strain evidence="10 11">UC1</strain>
    </source>
</reference>
<evidence type="ECO:0000256" key="1">
    <source>
        <dbReference type="ARBA" id="ARBA00022553"/>
    </source>
</evidence>
<evidence type="ECO:0000256" key="6">
    <source>
        <dbReference type="PROSITE-ProRule" id="PRU00169"/>
    </source>
</evidence>
<dbReference type="InterPro" id="IPR011006">
    <property type="entry name" value="CheY-like_superfamily"/>
</dbReference>
<evidence type="ECO:0000256" key="7">
    <source>
        <dbReference type="PROSITE-ProRule" id="PRU01091"/>
    </source>
</evidence>
<sequence length="232" mass="25825">MHTGKVRVLIVDDSPEVVEMLRSVLVQDGHDVDVADNGRLALEIAETFAPDVVLLDLVLPEIDGLEVCRHMRATTDAHIIMITAKDDEVDRVVGLTVGADDYVTKPFYPREVSARISAVGRRSRAPKAAPRPQTRVFGELRIDPEARRVTVGGQEVVLTKKEFDLLEAITARPKVVHTREMLKDNIWGTDWFGDDHVVDVHIGNLRKKIDVPGRGSRIETVRGVGFRLAGNW</sequence>
<keyword evidence="1 6" id="KW-0597">Phosphoprotein</keyword>
<keyword evidence="11" id="KW-1185">Reference proteome</keyword>
<dbReference type="FunFam" id="3.40.50.2300:FF:000001">
    <property type="entry name" value="DNA-binding response regulator PhoB"/>
    <property type="match status" value="1"/>
</dbReference>
<evidence type="ECO:0000313" key="10">
    <source>
        <dbReference type="EMBL" id="KKE99821.1"/>
    </source>
</evidence>
<evidence type="ECO:0000313" key="11">
    <source>
        <dbReference type="Proteomes" id="UP000034150"/>
    </source>
</evidence>
<evidence type="ECO:0000256" key="3">
    <source>
        <dbReference type="ARBA" id="ARBA00023015"/>
    </source>
</evidence>
<dbReference type="EMBL" id="LAUZ02000001">
    <property type="protein sequence ID" value="KKE99821.1"/>
    <property type="molecule type" value="Genomic_DNA"/>
</dbReference>
<feature type="DNA-binding region" description="OmpR/PhoB-type" evidence="7">
    <location>
        <begin position="132"/>
        <end position="230"/>
    </location>
</feature>
<evidence type="ECO:0000259" key="9">
    <source>
        <dbReference type="PROSITE" id="PS51755"/>
    </source>
</evidence>
<dbReference type="GO" id="GO:0005829">
    <property type="term" value="C:cytosol"/>
    <property type="evidence" value="ECO:0007669"/>
    <property type="project" value="TreeGrafter"/>
</dbReference>
<dbReference type="Pfam" id="PF00072">
    <property type="entry name" value="Response_reg"/>
    <property type="match status" value="1"/>
</dbReference>
<feature type="domain" description="OmpR/PhoB-type" evidence="9">
    <location>
        <begin position="132"/>
        <end position="230"/>
    </location>
</feature>
<evidence type="ECO:0000256" key="4">
    <source>
        <dbReference type="ARBA" id="ARBA00023125"/>
    </source>
</evidence>
<name>A0A0M2JYY6_9MYCO</name>
<evidence type="ECO:0000256" key="2">
    <source>
        <dbReference type="ARBA" id="ARBA00023012"/>
    </source>
</evidence>
<dbReference type="FunFam" id="1.10.10.10:FF:000018">
    <property type="entry name" value="DNA-binding response regulator ResD"/>
    <property type="match status" value="1"/>
</dbReference>
<dbReference type="PROSITE" id="PS50110">
    <property type="entry name" value="RESPONSE_REGULATORY"/>
    <property type="match status" value="1"/>
</dbReference>
<dbReference type="Gene3D" id="1.10.10.10">
    <property type="entry name" value="Winged helix-like DNA-binding domain superfamily/Winged helix DNA-binding domain"/>
    <property type="match status" value="1"/>
</dbReference>
<dbReference type="AlphaFoldDB" id="A0A0M2JYY6"/>
<dbReference type="InterPro" id="IPR036388">
    <property type="entry name" value="WH-like_DNA-bd_sf"/>
</dbReference>
<keyword evidence="4 7" id="KW-0238">DNA-binding</keyword>
<evidence type="ECO:0000259" key="8">
    <source>
        <dbReference type="PROSITE" id="PS50110"/>
    </source>
</evidence>
<dbReference type="Proteomes" id="UP000034150">
    <property type="component" value="Unassembled WGS sequence"/>
</dbReference>
<dbReference type="InterPro" id="IPR001867">
    <property type="entry name" value="OmpR/PhoB-type_DNA-bd"/>
</dbReference>
<dbReference type="GO" id="GO:0000156">
    <property type="term" value="F:phosphorelay response regulator activity"/>
    <property type="evidence" value="ECO:0007669"/>
    <property type="project" value="TreeGrafter"/>
</dbReference>
<evidence type="ECO:0000256" key="5">
    <source>
        <dbReference type="ARBA" id="ARBA00023163"/>
    </source>
</evidence>
<protein>
    <recommendedName>
        <fullName evidence="12">Response regulator transcription factor</fullName>
    </recommendedName>
</protein>
<dbReference type="PANTHER" id="PTHR48111">
    <property type="entry name" value="REGULATOR OF RPOS"/>
    <property type="match status" value="1"/>
</dbReference>
<proteinExistence type="predicted"/>
<dbReference type="GO" id="GO:0000976">
    <property type="term" value="F:transcription cis-regulatory region binding"/>
    <property type="evidence" value="ECO:0007669"/>
    <property type="project" value="TreeGrafter"/>
</dbReference>
<dbReference type="SMART" id="SM00862">
    <property type="entry name" value="Trans_reg_C"/>
    <property type="match status" value="1"/>
</dbReference>
<accession>A0A0M2JYY6</accession>
<dbReference type="Gene3D" id="3.40.50.2300">
    <property type="match status" value="1"/>
</dbReference>
<keyword evidence="5" id="KW-0804">Transcription</keyword>
<dbReference type="PANTHER" id="PTHR48111:SF4">
    <property type="entry name" value="DNA-BINDING DUAL TRANSCRIPTIONAL REGULATOR OMPR"/>
    <property type="match status" value="1"/>
</dbReference>
<dbReference type="GO" id="GO:0032993">
    <property type="term" value="C:protein-DNA complex"/>
    <property type="evidence" value="ECO:0007669"/>
    <property type="project" value="TreeGrafter"/>
</dbReference>
<organism evidence="10 11">
    <name type="scientific">Mycolicibacterium obuense</name>
    <dbReference type="NCBI Taxonomy" id="1807"/>
    <lineage>
        <taxon>Bacteria</taxon>
        <taxon>Bacillati</taxon>
        <taxon>Actinomycetota</taxon>
        <taxon>Actinomycetes</taxon>
        <taxon>Mycobacteriales</taxon>
        <taxon>Mycobacteriaceae</taxon>
        <taxon>Mycolicibacterium</taxon>
    </lineage>
</organism>
<feature type="domain" description="Response regulatory" evidence="8">
    <location>
        <begin position="7"/>
        <end position="120"/>
    </location>
</feature>
<keyword evidence="3" id="KW-0805">Transcription regulation</keyword>
<evidence type="ECO:0008006" key="12">
    <source>
        <dbReference type="Google" id="ProtNLM"/>
    </source>
</evidence>
<dbReference type="PROSITE" id="PS51755">
    <property type="entry name" value="OMPR_PHOB"/>
    <property type="match status" value="1"/>
</dbReference>
<dbReference type="PATRIC" id="fig|1807.13.peg.86"/>
<dbReference type="InterPro" id="IPR039420">
    <property type="entry name" value="WalR-like"/>
</dbReference>
<comment type="caution">
    <text evidence="10">The sequence shown here is derived from an EMBL/GenBank/DDBJ whole genome shotgun (WGS) entry which is preliminary data.</text>
</comment>
<dbReference type="GO" id="GO:0006355">
    <property type="term" value="P:regulation of DNA-templated transcription"/>
    <property type="evidence" value="ECO:0007669"/>
    <property type="project" value="InterPro"/>
</dbReference>
<dbReference type="SUPFAM" id="SSF52172">
    <property type="entry name" value="CheY-like"/>
    <property type="match status" value="1"/>
</dbReference>
<feature type="modified residue" description="4-aspartylphosphate" evidence="6">
    <location>
        <position position="56"/>
    </location>
</feature>
<dbReference type="Pfam" id="PF00486">
    <property type="entry name" value="Trans_reg_C"/>
    <property type="match status" value="1"/>
</dbReference>
<dbReference type="InterPro" id="IPR001789">
    <property type="entry name" value="Sig_transdc_resp-reg_receiver"/>
</dbReference>
<dbReference type="CDD" id="cd00383">
    <property type="entry name" value="trans_reg_C"/>
    <property type="match status" value="1"/>
</dbReference>
<dbReference type="SMART" id="SM00448">
    <property type="entry name" value="REC"/>
    <property type="match status" value="1"/>
</dbReference>
<keyword evidence="2" id="KW-0902">Two-component regulatory system</keyword>
<dbReference type="Gene3D" id="6.10.250.690">
    <property type="match status" value="1"/>
</dbReference>